<evidence type="ECO:0000313" key="2">
    <source>
        <dbReference type="Proteomes" id="UP001176961"/>
    </source>
</evidence>
<reference evidence="1" key="1">
    <citation type="submission" date="2023-07" db="EMBL/GenBank/DDBJ databases">
        <authorList>
            <consortium name="CYATHOMIX"/>
        </authorList>
    </citation>
    <scope>NUCLEOTIDE SEQUENCE</scope>
    <source>
        <strain evidence="1">N/A</strain>
    </source>
</reference>
<keyword evidence="2" id="KW-1185">Reference proteome</keyword>
<comment type="caution">
    <text evidence="1">The sequence shown here is derived from an EMBL/GenBank/DDBJ whole genome shotgun (WGS) entry which is preliminary data.</text>
</comment>
<evidence type="ECO:0000313" key="1">
    <source>
        <dbReference type="EMBL" id="CAJ0600573.1"/>
    </source>
</evidence>
<dbReference type="EMBL" id="CATQJL010000223">
    <property type="protein sequence ID" value="CAJ0600573.1"/>
    <property type="molecule type" value="Genomic_DNA"/>
</dbReference>
<protein>
    <submittedName>
        <fullName evidence="1">Uncharacterized protein</fullName>
    </submittedName>
</protein>
<dbReference type="AlphaFoldDB" id="A0AA36M7D1"/>
<proteinExistence type="predicted"/>
<organism evidence="1 2">
    <name type="scientific">Cylicocyclus nassatus</name>
    <name type="common">Nematode worm</name>
    <dbReference type="NCBI Taxonomy" id="53992"/>
    <lineage>
        <taxon>Eukaryota</taxon>
        <taxon>Metazoa</taxon>
        <taxon>Ecdysozoa</taxon>
        <taxon>Nematoda</taxon>
        <taxon>Chromadorea</taxon>
        <taxon>Rhabditida</taxon>
        <taxon>Rhabditina</taxon>
        <taxon>Rhabditomorpha</taxon>
        <taxon>Strongyloidea</taxon>
        <taxon>Strongylidae</taxon>
        <taxon>Cylicocyclus</taxon>
    </lineage>
</organism>
<name>A0AA36M7D1_CYLNA</name>
<dbReference type="Proteomes" id="UP001176961">
    <property type="component" value="Unassembled WGS sequence"/>
</dbReference>
<gene>
    <name evidence="1" type="ORF">CYNAS_LOCUS12556</name>
</gene>
<sequence length="258" mass="28750">MTHSICLVCGVRIRTDFTTRTSTNKVYNAILLAALKMYTTISQETLTVCFMSFTAKKYICSSHYMSAAQYLLAEVIVGGGKLSKTAENVSYLNNGEIPPQVLNSLNEAISSFADHITVKASDVSRFINNNMKKYFGDVDWNVPLSAIDAPEEKYLPVFEDNNRAVDDTPCESPFIKFEDPDPQGEASSSCFVSGDHEVILAGSKGKEHLQKTDSALLDKLYLVQGRKLLELFHISRRIGNETETMARTMDLSWFLCLS</sequence>
<accession>A0AA36M7D1</accession>